<feature type="compositionally biased region" description="Low complexity" evidence="2">
    <location>
        <begin position="183"/>
        <end position="193"/>
    </location>
</feature>
<feature type="region of interest" description="Disordered" evidence="2">
    <location>
        <begin position="98"/>
        <end position="156"/>
    </location>
</feature>
<feature type="region of interest" description="Disordered" evidence="2">
    <location>
        <begin position="1525"/>
        <end position="1600"/>
    </location>
</feature>
<keyword evidence="5" id="KW-1185">Reference proteome</keyword>
<dbReference type="InParanoid" id="A0A1V9X1W6"/>
<evidence type="ECO:0000313" key="5">
    <source>
        <dbReference type="Proteomes" id="UP000192247"/>
    </source>
</evidence>
<feature type="compositionally biased region" description="Polar residues" evidence="2">
    <location>
        <begin position="834"/>
        <end position="852"/>
    </location>
</feature>
<feature type="compositionally biased region" description="Polar residues" evidence="2">
    <location>
        <begin position="1951"/>
        <end position="1970"/>
    </location>
</feature>
<feature type="compositionally biased region" description="Low complexity" evidence="2">
    <location>
        <begin position="1009"/>
        <end position="1031"/>
    </location>
</feature>
<feature type="coiled-coil region" evidence="1">
    <location>
        <begin position="2703"/>
        <end position="2730"/>
    </location>
</feature>
<feature type="region of interest" description="Disordered" evidence="2">
    <location>
        <begin position="813"/>
        <end position="894"/>
    </location>
</feature>
<feature type="compositionally biased region" description="Pro residues" evidence="2">
    <location>
        <begin position="2027"/>
        <end position="2048"/>
    </location>
</feature>
<feature type="compositionally biased region" description="Low complexity" evidence="2">
    <location>
        <begin position="1376"/>
        <end position="1386"/>
    </location>
</feature>
<feature type="compositionally biased region" description="Low complexity" evidence="2">
    <location>
        <begin position="2273"/>
        <end position="2290"/>
    </location>
</feature>
<feature type="region of interest" description="Disordered" evidence="2">
    <location>
        <begin position="1920"/>
        <end position="1939"/>
    </location>
</feature>
<feature type="region of interest" description="Disordered" evidence="2">
    <location>
        <begin position="923"/>
        <end position="1126"/>
    </location>
</feature>
<feature type="compositionally biased region" description="Polar residues" evidence="2">
    <location>
        <begin position="1298"/>
        <end position="1307"/>
    </location>
</feature>
<feature type="compositionally biased region" description="Polar residues" evidence="2">
    <location>
        <begin position="2217"/>
        <end position="2229"/>
    </location>
</feature>
<feature type="compositionally biased region" description="Basic and acidic residues" evidence="2">
    <location>
        <begin position="2648"/>
        <end position="2657"/>
    </location>
</feature>
<feature type="compositionally biased region" description="Low complexity" evidence="2">
    <location>
        <begin position="956"/>
        <end position="968"/>
    </location>
</feature>
<dbReference type="PANTHER" id="PTHR48125:SF10">
    <property type="entry name" value="OS12G0136300 PROTEIN"/>
    <property type="match status" value="1"/>
</dbReference>
<protein>
    <recommendedName>
        <fullName evidence="3">BMERB domain-containing protein</fullName>
    </recommendedName>
</protein>
<evidence type="ECO:0000256" key="1">
    <source>
        <dbReference type="SAM" id="Coils"/>
    </source>
</evidence>
<sequence length="2947" mass="320019">MLHRPPGRFAIEPEFLTTDRPLRICRPQLPRVASSPSLAPIEALSSKFLADDDNYGKVDNVDDPQDVSAWREHHHTQAYGLSKGHECFSSRYLSQSEIRTLNRSRSTESISRSTTPTSNGPPLTDHRKPTPAPRPSRKQQLEQASGGVSASLSAASISEAPRKPKIDYSSILVRRVDAHPGLSSSQPRRSASSWNLHGPHDVDRKSQKHVSFEDLTALPDRNPPHSSSYSHTVGERSSAMRGSSSLDRLELTPLDLHPVSTGRNSTYALSLDVAPIRRTDPTTSILPGYAGCVEKYLEYRRKRPSLESLRRTPIESTSSTGAATDWRPQTGNASYDSGTVQKRHDPLDISVLSSSRDQCPKRSLLTDTEPAQAYTTKFKKKLSSDPNKIFERESCPSTSASAGLLSLQTGDSHREENKNDSLPSVTPEPRSLFKSYSVVEPPAPPSRPPPVETESLKNFRMSSRLRSFTDLSYSEGLAKNPLSASSYGVPTQYSSLKNLRADFPLSSPCPTGSSDRLNLRENPLRKTAEIYDMFPSNRNSWTEGFPRSSSPRSSVAGVDDARKIGSAAKTDTPLPPRGRPPPSVYEELVFSAKDKGNQMHMFSENYEVSQAPSTNTDAKFKADAPSVSSISATFAKQRLSTRSNVDLLMSFALGTPRNRGAKPLQKTTSLDTLHKSDGPAKPSTSVDSVFKTMRSTFATEPLPWTSHADATRTSGSALPIPLTKSSSSQIPSSVSVDFSRKFSNWNKSSKSATPTDAHGASLVANGLLFNESEPGRIVMEDVDTGKGVTEPITVSDVRHKCLQSEVIERWQSDIGGRCERSSEESSRREMGNPSPLSRSTTRSQLDTVSVTPATEPPPKPPRGNLSGASFRGDSLPRNMERSKNPFDSDDDGYDEDLSKRPFTLELCRGIGLASKSTTSLDAYALGNNPRDTDPEETDAESLASTNFTSFYSRNALPPSSSTPNSTLNSKRKFGGTGLTTVWPTTAKVQQSSESYDSSRNPFAESDGESVLSMASSSVVSMALSTTPASTKSPPPPPPRKKTKTKRRAPPPPVQPVKAQIVGTPDRDRSTVDPVLPETVFEKTDVIHPSEETKQKTAFQLDDRVHIAQEKETNDRASGGDQSSVEDKLRKLDLSINKEVGEAYFTDDKLTSSAELNISRQLLPLPPLQHEIRGETAEDQTLDKASVVAQAPPPEASTDSTGLSKTKPLLTESDPQYLLPASNDECTVERAELDEPNNRNLTAINAGPQPSPRSISSWKTSRSFVDEAVKLSSDTGKFENETPVKDLSGERRRMPALPTPTSSQTNSAVPEKSTFVDSATVDKQKDQTPSNVRRRGSFVDSLDERPKALPVHPMLAFARPLVNQSDVLDTDDDDVVADTSSTSCSDSEQAAIAEESSVHDTRKKFEGTYEGVSRDRGGKTRSASLAGSAALRRSELDWKLEKDRKALVRSGPAGQDDASLVSGPTVKNVAAKQPRKKMFRRWRGRFPKRQPRPARPLIVKYIYITAPPPDTQKIEPAKIVDTLTGLPVADNAKPPDKIKGSEAATPSTSEKPNQWEHTRTVSPTSAARPSQANQSVESPSASSITDTIEQMQTADPERPTSDAIKKAAEVKVSQSDVSVETRQRSAEAVTLGSAEDMVMPSTTSVATMAPLIPPPEFNFEDPVENIRLETVLPLMELVTAEEFEIHENQLPDDDGDGDDWDCASTSDSSLLSEEDNEFAGIALGIQPRSRCLSVIIEYPEEESEEKEFEKICPLKTLHDEFTRMQNIEQNSVQNEAPAQIDVLPETESEYTVGSDGTVFFSPGTVEQTDIFEVHNVEPRVDIDADLDTAEEGEVEKQLKAATAGDAAGNSEKSSEAQSTKLEATEKSKLTEDANESTVSVADKQQPNIDKTPEDAAANQNSTVCKSSDVEVQNVRGTIADDSTKTVSENEDVLSTGNTKRIVTQVKGAMSDEAQSVSGRNESGNERTTTAGESLGTAVDATIANIKEESLPFINAEIEPHFSTAGPDPPKAQGSSSQKEMTITNAERPPSPANHPSPNPAGTAPIPPNPELKIEILDNISDEDFEDPVATLNNSLLRISMRRRKLQVPEAHNHDADSYVGSTEDLTTPSGRPDQGGQPKAKTLPLPPVGLISRRYSADDVQSHGVEAAALAWSIFMKARSNSIIALLPKDAGVTPTLVAEPSTMADKSADISDPEAAAQHTTISTKLAAFRSVGVVSPVTQSEPDTQTISKRPPRRPAQPSATDPRPTVHRKSPTPPHLLEAVYTTRPSQATKSLSATTSISPSTSSTVYSRPAPPIPRFKPRGLAERFNESKAANKTLASDSSNRSVASSGTALQNSVFPTVPPSRTYISPVFGIESLQSVAVKPSVSPQTTAVSPPEKQKSLAERFAEAQVANRMNNETMLSLTAGPLDANTVNKLVPPSPVPPVRLRSRLNPPSTASAVATPATVVSTAKQQTSSGKTVTSVTLSSSGSEVTPPPVTPGRVGPATPIPSRAAPGPPTLRNLSHIPPPLPVNLQERRPVVDPTNPPQVPRNHRCSSQPMFPTVLPAPSAISQKGKSSLQGAHFRPPPPVLGPAFKKNSNQLDGSSTQVVSPSNREDGASLPLHSAVPAQMTGEETAPLRPQPPETVSTALSGETFVKASTAPGPAIDDSRNSRRDSSVSALGQNDLENASSNEDELLERSRTVTENEAERILGRDVDFLVEESRLSRRKRNIEEKQANLSAEARIIERQILESAKDSSICSDYPRIVLDQSVGKYLMLHEENAELFQEDLVADLFRILSIKNQLSDKYNQLKFLQRYNELQHEQTDIEARLRNLISSPDGGTSRGRMSFVDSNYEKALMDRLMEVITQRNRLVETMDEQNQRKKTLDRDLSQSFSDLSLDSFSSTSLKSSKSLSSLEKIGQANGKAKKKRHGIKHFLKKRYNNLIKMTSSPSHGSLSQDRVVLTRK</sequence>
<feature type="compositionally biased region" description="Polar residues" evidence="2">
    <location>
        <begin position="2577"/>
        <end position="2593"/>
    </location>
</feature>
<feature type="region of interest" description="Disordered" evidence="2">
    <location>
        <begin position="308"/>
        <end position="370"/>
    </location>
</feature>
<dbReference type="OrthoDB" id="10017054at2759"/>
<keyword evidence="1" id="KW-0175">Coiled coil</keyword>
<feature type="compositionally biased region" description="Low complexity" evidence="2">
    <location>
        <begin position="2320"/>
        <end position="2330"/>
    </location>
</feature>
<evidence type="ECO:0000313" key="4">
    <source>
        <dbReference type="EMBL" id="OQR67484.1"/>
    </source>
</evidence>
<feature type="compositionally biased region" description="Basic and acidic residues" evidence="2">
    <location>
        <begin position="1861"/>
        <end position="1870"/>
    </location>
</feature>
<feature type="compositionally biased region" description="Low complexity" evidence="2">
    <location>
        <begin position="103"/>
        <end position="118"/>
    </location>
</feature>
<feature type="region of interest" description="Disordered" evidence="2">
    <location>
        <begin position="2511"/>
        <end position="2601"/>
    </location>
</feature>
<feature type="compositionally biased region" description="Basic and acidic residues" evidence="2">
    <location>
        <begin position="1395"/>
        <end position="1417"/>
    </location>
</feature>
<feature type="region of interest" description="Disordered" evidence="2">
    <location>
        <begin position="1608"/>
        <end position="1627"/>
    </location>
</feature>
<feature type="domain" description="BMERB" evidence="3">
    <location>
        <begin position="2710"/>
        <end position="2869"/>
    </location>
</feature>
<feature type="compositionally biased region" description="Polar residues" evidence="2">
    <location>
        <begin position="2928"/>
        <end position="2939"/>
    </location>
</feature>
<feature type="region of interest" description="Disordered" evidence="2">
    <location>
        <begin position="1830"/>
        <end position="1902"/>
    </location>
</feature>
<feature type="compositionally biased region" description="Basic and acidic residues" evidence="2">
    <location>
        <begin position="1079"/>
        <end position="1114"/>
    </location>
</feature>
<feature type="compositionally biased region" description="Basic residues" evidence="2">
    <location>
        <begin position="1038"/>
        <end position="1048"/>
    </location>
</feature>
<dbReference type="EMBL" id="MNPL01028686">
    <property type="protein sequence ID" value="OQR67484.1"/>
    <property type="molecule type" value="Genomic_DNA"/>
</dbReference>
<evidence type="ECO:0000256" key="2">
    <source>
        <dbReference type="SAM" id="MobiDB-lite"/>
    </source>
</evidence>
<feature type="compositionally biased region" description="Polar residues" evidence="2">
    <location>
        <begin position="942"/>
        <end position="952"/>
    </location>
</feature>
<feature type="region of interest" description="Disordered" evidence="2">
    <location>
        <begin position="1274"/>
        <end position="1338"/>
    </location>
</feature>
<feature type="region of interest" description="Disordered" evidence="2">
    <location>
        <begin position="179"/>
        <end position="244"/>
    </location>
</feature>
<feature type="compositionally biased region" description="Polar residues" evidence="2">
    <location>
        <begin position="2011"/>
        <end position="2023"/>
    </location>
</feature>
<organism evidence="4 5">
    <name type="scientific">Tropilaelaps mercedesae</name>
    <dbReference type="NCBI Taxonomy" id="418985"/>
    <lineage>
        <taxon>Eukaryota</taxon>
        <taxon>Metazoa</taxon>
        <taxon>Ecdysozoa</taxon>
        <taxon>Arthropoda</taxon>
        <taxon>Chelicerata</taxon>
        <taxon>Arachnida</taxon>
        <taxon>Acari</taxon>
        <taxon>Parasitiformes</taxon>
        <taxon>Mesostigmata</taxon>
        <taxon>Gamasina</taxon>
        <taxon>Dermanyssoidea</taxon>
        <taxon>Laelapidae</taxon>
        <taxon>Tropilaelaps</taxon>
    </lineage>
</organism>
<feature type="compositionally biased region" description="Polar residues" evidence="2">
    <location>
        <begin position="978"/>
        <end position="1000"/>
    </location>
</feature>
<feature type="region of interest" description="Disordered" evidence="2">
    <location>
        <begin position="1188"/>
        <end position="1256"/>
    </location>
</feature>
<feature type="compositionally biased region" description="Basic and acidic residues" evidence="2">
    <location>
        <begin position="1226"/>
        <end position="1236"/>
    </location>
</feature>
<feature type="compositionally biased region" description="Low complexity" evidence="2">
    <location>
        <begin position="2433"/>
        <end position="2473"/>
    </location>
</feature>
<comment type="caution">
    <text evidence="4">The sequence shown here is derived from an EMBL/GenBank/DDBJ whole genome shotgun (WGS) entry which is preliminary data.</text>
</comment>
<feature type="region of interest" description="Disordered" evidence="2">
    <location>
        <begin position="2433"/>
        <end position="2484"/>
    </location>
</feature>
<dbReference type="InterPro" id="IPR022735">
    <property type="entry name" value="bMERB_dom"/>
</dbReference>
<feature type="compositionally biased region" description="Polar residues" evidence="2">
    <location>
        <begin position="1874"/>
        <end position="1887"/>
    </location>
</feature>
<reference evidence="4 5" key="1">
    <citation type="journal article" date="2017" name="Gigascience">
        <title>Draft genome of the honey bee ectoparasitic mite, Tropilaelaps mercedesae, is shaped by the parasitic life history.</title>
        <authorList>
            <person name="Dong X."/>
            <person name="Armstrong S.D."/>
            <person name="Xia D."/>
            <person name="Makepeace B.L."/>
            <person name="Darby A.C."/>
            <person name="Kadowaki T."/>
        </authorList>
    </citation>
    <scope>NUCLEOTIDE SEQUENCE [LARGE SCALE GENOMIC DNA]</scope>
    <source>
        <strain evidence="4">Wuxi-XJTLU</strain>
    </source>
</reference>
<feature type="compositionally biased region" description="Polar residues" evidence="2">
    <location>
        <begin position="314"/>
        <end position="340"/>
    </location>
</feature>
<feature type="region of interest" description="Disordered" evidence="2">
    <location>
        <begin position="2928"/>
        <end position="2947"/>
    </location>
</feature>
<feature type="region of interest" description="Disordered" evidence="2">
    <location>
        <begin position="409"/>
        <end position="430"/>
    </location>
</feature>
<gene>
    <name evidence="4" type="ORF">BIW11_13497</name>
</gene>
<feature type="compositionally biased region" description="Polar residues" evidence="2">
    <location>
        <begin position="2550"/>
        <end position="2560"/>
    </location>
</feature>
<feature type="region of interest" description="Disordered" evidence="2">
    <location>
        <begin position="2636"/>
        <end position="2682"/>
    </location>
</feature>
<feature type="compositionally biased region" description="Polar residues" evidence="2">
    <location>
        <begin position="2098"/>
        <end position="2108"/>
    </location>
</feature>
<feature type="region of interest" description="Disordered" evidence="2">
    <location>
        <begin position="1946"/>
        <end position="1974"/>
    </location>
</feature>
<feature type="compositionally biased region" description="Polar residues" evidence="2">
    <location>
        <begin position="2661"/>
        <end position="2672"/>
    </location>
</feature>
<feature type="compositionally biased region" description="Low complexity" evidence="2">
    <location>
        <begin position="144"/>
        <end position="156"/>
    </location>
</feature>
<feature type="region of interest" description="Disordered" evidence="2">
    <location>
        <begin position="2086"/>
        <end position="2125"/>
    </location>
</feature>
<proteinExistence type="predicted"/>
<dbReference type="Proteomes" id="UP000192247">
    <property type="component" value="Unassembled WGS sequence"/>
</dbReference>
<feature type="region of interest" description="Disordered" evidence="2">
    <location>
        <begin position="1994"/>
        <end position="2049"/>
    </location>
</feature>
<evidence type="ECO:0000259" key="3">
    <source>
        <dbReference type="Pfam" id="PF12130"/>
    </source>
</evidence>
<feature type="compositionally biased region" description="Basic and acidic residues" evidence="2">
    <location>
        <begin position="813"/>
        <end position="830"/>
    </location>
</feature>
<dbReference type="PANTHER" id="PTHR48125">
    <property type="entry name" value="LP07818P1"/>
    <property type="match status" value="1"/>
</dbReference>
<accession>A0A1V9X1W6</accession>
<feature type="region of interest" description="Disordered" evidence="2">
    <location>
        <begin position="2216"/>
        <end position="2337"/>
    </location>
</feature>
<feature type="compositionally biased region" description="Basic and acidic residues" evidence="2">
    <location>
        <begin position="1275"/>
        <end position="1292"/>
    </location>
</feature>
<dbReference type="STRING" id="418985.A0A1V9X1W6"/>
<feature type="compositionally biased region" description="Polar residues" evidence="2">
    <location>
        <begin position="1559"/>
        <end position="1592"/>
    </location>
</feature>
<dbReference type="Pfam" id="PF12130">
    <property type="entry name" value="bMERB_dom"/>
    <property type="match status" value="1"/>
</dbReference>
<feature type="region of interest" description="Disordered" evidence="2">
    <location>
        <begin position="1374"/>
        <end position="1425"/>
    </location>
</feature>
<dbReference type="SMART" id="SM01203">
    <property type="entry name" value="DUF3585"/>
    <property type="match status" value="1"/>
</dbReference>
<name>A0A1V9X1W6_9ACAR</name>
<feature type="region of interest" description="Disordered" evidence="2">
    <location>
        <begin position="658"/>
        <end position="686"/>
    </location>
</feature>